<dbReference type="Proteomes" id="UP001497457">
    <property type="component" value="Chromosome 32b"/>
</dbReference>
<evidence type="ECO:0000256" key="1">
    <source>
        <dbReference type="SAM" id="MobiDB-lite"/>
    </source>
</evidence>
<accession>A0ABC9DCN1</accession>
<evidence type="ECO:0000313" key="2">
    <source>
        <dbReference type="EMBL" id="CAL5035947.1"/>
    </source>
</evidence>
<gene>
    <name evidence="2" type="ORF">URODEC1_LOCUS83715</name>
</gene>
<evidence type="ECO:0000313" key="3">
    <source>
        <dbReference type="Proteomes" id="UP001497457"/>
    </source>
</evidence>
<reference evidence="2" key="1">
    <citation type="submission" date="2024-10" db="EMBL/GenBank/DDBJ databases">
        <authorList>
            <person name="Ryan C."/>
        </authorList>
    </citation>
    <scope>NUCLEOTIDE SEQUENCE [LARGE SCALE GENOMIC DNA]</scope>
</reference>
<name>A0ABC9DCN1_9POAL</name>
<feature type="region of interest" description="Disordered" evidence="1">
    <location>
        <begin position="197"/>
        <end position="274"/>
    </location>
</feature>
<feature type="region of interest" description="Disordered" evidence="1">
    <location>
        <begin position="450"/>
        <end position="484"/>
    </location>
</feature>
<protein>
    <submittedName>
        <fullName evidence="2">Uncharacterized protein</fullName>
    </submittedName>
</protein>
<keyword evidence="3" id="KW-1185">Reference proteome</keyword>
<dbReference type="EMBL" id="OZ075142">
    <property type="protein sequence ID" value="CAL5035947.1"/>
    <property type="molecule type" value="Genomic_DNA"/>
</dbReference>
<dbReference type="PANTHER" id="PTHR33075">
    <property type="entry name" value="OS02G0499800 PROTEIN"/>
    <property type="match status" value="1"/>
</dbReference>
<organism evidence="2 3">
    <name type="scientific">Urochloa decumbens</name>
    <dbReference type="NCBI Taxonomy" id="240449"/>
    <lineage>
        <taxon>Eukaryota</taxon>
        <taxon>Viridiplantae</taxon>
        <taxon>Streptophyta</taxon>
        <taxon>Embryophyta</taxon>
        <taxon>Tracheophyta</taxon>
        <taxon>Spermatophyta</taxon>
        <taxon>Magnoliopsida</taxon>
        <taxon>Liliopsida</taxon>
        <taxon>Poales</taxon>
        <taxon>Poaceae</taxon>
        <taxon>PACMAD clade</taxon>
        <taxon>Panicoideae</taxon>
        <taxon>Panicodae</taxon>
        <taxon>Paniceae</taxon>
        <taxon>Melinidinae</taxon>
        <taxon>Urochloa</taxon>
    </lineage>
</organism>
<sequence>MDPSSLDPSPGIAFSDKVRSSFGSPVTSLTPDDAASFWLLVSFSRSRFRLDESSMGVILRSILGGSSDLFSVVEIEERVFKFTVFDRQVGLAVYALKSFSCPAFRLFFNLWNEKGLDMAKHLVTIDQGPHFQWTQVSLRKHSRSYAEVVKTPKQTSVPVKSVFQRLAKDLHPGFSDHPTIPGHQSVFSRLDFGSVPDSHLRSAQAPQHNPHRVLRQAPFTPERNQRARMENSNSNPKDHEVLTGSNCIPLGPKTAPTRPRQTGPRPSRVGPCSRCFSSKHNRPDCFNKQHGTPTEEVPFSIPPKCPAQASNLCSEKLKEVNLTPQSWEPEEEQPEALKSPIIDAEETLELSPITPPEKRGVRISPSTGPWSKALLDQVALGKTPQGVVDTEVRRSDRKKSELKGFRKSCQDDSCLGCSLNPPTLSPTLIRNLGADFCKVDPVKLMDKVLLKKKTAPAPVEKKQLKKKNPKDNDDVKQAKKKSKK</sequence>
<dbReference type="AlphaFoldDB" id="A0ABC9DCN1"/>
<proteinExistence type="predicted"/>